<evidence type="ECO:0000259" key="5">
    <source>
        <dbReference type="PROSITE" id="PS51900"/>
    </source>
</evidence>
<evidence type="ECO:0000256" key="1">
    <source>
        <dbReference type="ARBA" id="ARBA00023125"/>
    </source>
</evidence>
<dbReference type="InterPro" id="IPR013762">
    <property type="entry name" value="Integrase-like_cat_sf"/>
</dbReference>
<proteinExistence type="predicted"/>
<comment type="caution">
    <text evidence="6">The sequence shown here is derived from an EMBL/GenBank/DDBJ whole genome shotgun (WGS) entry which is preliminary data.</text>
</comment>
<feature type="region of interest" description="Disordered" evidence="4">
    <location>
        <begin position="275"/>
        <end position="314"/>
    </location>
</feature>
<dbReference type="EMBL" id="JACHFN010000004">
    <property type="protein sequence ID" value="MBB5234002.1"/>
    <property type="molecule type" value="Genomic_DNA"/>
</dbReference>
<dbReference type="PROSITE" id="PS51900">
    <property type="entry name" value="CB"/>
    <property type="match status" value="1"/>
</dbReference>
<accession>A0A7W8GE68</accession>
<dbReference type="SUPFAM" id="SSF56349">
    <property type="entry name" value="DNA breaking-rejoining enzymes"/>
    <property type="match status" value="1"/>
</dbReference>
<feature type="domain" description="Core-binding (CB)" evidence="5">
    <location>
        <begin position="17"/>
        <end position="103"/>
    </location>
</feature>
<keyword evidence="1 3" id="KW-0238">DNA-binding</keyword>
<sequence>MSQEASPGPDARVLRRLLEREDLDGFVDAVAPLLPGQAGDRTRQNNVSGVRIYLKWCAAQGHPVLHPSDAQAAAYRSWLEAHHAPATSKNRLSQVRHLYDALGRCGVTQEQPFRGVRGPVNRPEEHRDHYSAAELTRLLTHANTEERALVLLGAHGGLTGPEVLELRFEALRLWQGDLEVGGRVIPGSAELLEALARWGHQRGHTALFSAQGPVFDLASAFLLRQRIFRLCRRANVPYRAWQALRNAAGLRLLGLVEREEAQAQLGLAGSESLRPLVKLSGQPQRRRGPKRRGEHREEEGPQAAPGHPRGAEGQ</sequence>
<dbReference type="Gene3D" id="1.10.150.130">
    <property type="match status" value="1"/>
</dbReference>
<evidence type="ECO:0000256" key="4">
    <source>
        <dbReference type="SAM" id="MobiDB-lite"/>
    </source>
</evidence>
<feature type="compositionally biased region" description="Basic residues" evidence="4">
    <location>
        <begin position="284"/>
        <end position="293"/>
    </location>
</feature>
<dbReference type="GO" id="GO:0003677">
    <property type="term" value="F:DNA binding"/>
    <property type="evidence" value="ECO:0007669"/>
    <property type="project" value="UniProtKB-UniRule"/>
</dbReference>
<evidence type="ECO:0000256" key="3">
    <source>
        <dbReference type="PROSITE-ProRule" id="PRU01248"/>
    </source>
</evidence>
<keyword evidence="2" id="KW-0233">DNA recombination</keyword>
<protein>
    <submittedName>
        <fullName evidence="6">Site-specific recombinase XerD</fullName>
    </submittedName>
</protein>
<dbReference type="GO" id="GO:0015074">
    <property type="term" value="P:DNA integration"/>
    <property type="evidence" value="ECO:0007669"/>
    <property type="project" value="InterPro"/>
</dbReference>
<reference evidence="6 7" key="1">
    <citation type="submission" date="2020-08" db="EMBL/GenBank/DDBJ databases">
        <title>Genomic Encyclopedia of Type Strains, Phase IV (KMG-IV): sequencing the most valuable type-strain genomes for metagenomic binning, comparative biology and taxonomic classification.</title>
        <authorList>
            <person name="Goeker M."/>
        </authorList>
    </citation>
    <scope>NUCLEOTIDE SEQUENCE [LARGE SCALE GENOMIC DNA]</scope>
    <source>
        <strain evidence="6 7">DSM 101791</strain>
    </source>
</reference>
<evidence type="ECO:0000256" key="2">
    <source>
        <dbReference type="ARBA" id="ARBA00023172"/>
    </source>
</evidence>
<dbReference type="Proteomes" id="UP000525389">
    <property type="component" value="Unassembled WGS sequence"/>
</dbReference>
<dbReference type="InterPro" id="IPR044068">
    <property type="entry name" value="CB"/>
</dbReference>
<evidence type="ECO:0000313" key="6">
    <source>
        <dbReference type="EMBL" id="MBB5234002.1"/>
    </source>
</evidence>
<dbReference type="GO" id="GO:0006310">
    <property type="term" value="P:DNA recombination"/>
    <property type="evidence" value="ECO:0007669"/>
    <property type="project" value="UniProtKB-KW"/>
</dbReference>
<evidence type="ECO:0000313" key="7">
    <source>
        <dbReference type="Proteomes" id="UP000525389"/>
    </source>
</evidence>
<dbReference type="Gene3D" id="1.10.443.10">
    <property type="entry name" value="Intergrase catalytic core"/>
    <property type="match status" value="1"/>
</dbReference>
<dbReference type="InterPro" id="IPR011010">
    <property type="entry name" value="DNA_brk_join_enz"/>
</dbReference>
<dbReference type="AlphaFoldDB" id="A0A7W8GE68"/>
<gene>
    <name evidence="6" type="ORF">HNQ09_001440</name>
</gene>
<organism evidence="6 7">
    <name type="scientific">Deinococcus budaensis</name>
    <dbReference type="NCBI Taxonomy" id="1665626"/>
    <lineage>
        <taxon>Bacteria</taxon>
        <taxon>Thermotogati</taxon>
        <taxon>Deinococcota</taxon>
        <taxon>Deinococci</taxon>
        <taxon>Deinococcales</taxon>
        <taxon>Deinococcaceae</taxon>
        <taxon>Deinococcus</taxon>
    </lineage>
</organism>
<dbReference type="InterPro" id="IPR010998">
    <property type="entry name" value="Integrase_recombinase_N"/>
</dbReference>
<dbReference type="RefSeq" id="WP_184027270.1">
    <property type="nucleotide sequence ID" value="NZ_JACHFN010000004.1"/>
</dbReference>
<name>A0A7W8GE68_9DEIO</name>
<keyword evidence="7" id="KW-1185">Reference proteome</keyword>